<sequence>MAPISTAARPHHPLLPSARIARPPLSILTVWLWRGHEVAPPVRGRGGGTRSRRWHEVEEILDTGLLYALRGVLLQIPAPAAHRRPPRPITLGHRHRLRPPHPVTVRHSNASCFDF</sequence>
<evidence type="ECO:0000313" key="1">
    <source>
        <dbReference type="EMBL" id="JAD99361.1"/>
    </source>
</evidence>
<protein>
    <submittedName>
        <fullName evidence="1">Uncharacterized protein</fullName>
    </submittedName>
</protein>
<reference evidence="1" key="1">
    <citation type="submission" date="2014-09" db="EMBL/GenBank/DDBJ databases">
        <authorList>
            <person name="Magalhaes I.L.F."/>
            <person name="Oliveira U."/>
            <person name="Santos F.R."/>
            <person name="Vidigal T.H.D.A."/>
            <person name="Brescovit A.D."/>
            <person name="Santos A.J."/>
        </authorList>
    </citation>
    <scope>NUCLEOTIDE SEQUENCE</scope>
    <source>
        <tissue evidence="1">Shoot tissue taken approximately 20 cm above the soil surface</tissue>
    </source>
</reference>
<name>A0A0A9EGZ4_ARUDO</name>
<accession>A0A0A9EGZ4</accession>
<proteinExistence type="predicted"/>
<dbReference type="AlphaFoldDB" id="A0A0A9EGZ4"/>
<organism evidence="1">
    <name type="scientific">Arundo donax</name>
    <name type="common">Giant reed</name>
    <name type="synonym">Donax arundinaceus</name>
    <dbReference type="NCBI Taxonomy" id="35708"/>
    <lineage>
        <taxon>Eukaryota</taxon>
        <taxon>Viridiplantae</taxon>
        <taxon>Streptophyta</taxon>
        <taxon>Embryophyta</taxon>
        <taxon>Tracheophyta</taxon>
        <taxon>Spermatophyta</taxon>
        <taxon>Magnoliopsida</taxon>
        <taxon>Liliopsida</taxon>
        <taxon>Poales</taxon>
        <taxon>Poaceae</taxon>
        <taxon>PACMAD clade</taxon>
        <taxon>Arundinoideae</taxon>
        <taxon>Arundineae</taxon>
        <taxon>Arundo</taxon>
    </lineage>
</organism>
<reference evidence="1" key="2">
    <citation type="journal article" date="2015" name="Data Brief">
        <title>Shoot transcriptome of the giant reed, Arundo donax.</title>
        <authorList>
            <person name="Barrero R.A."/>
            <person name="Guerrero F.D."/>
            <person name="Moolhuijzen P."/>
            <person name="Goolsby J.A."/>
            <person name="Tidwell J."/>
            <person name="Bellgard S.E."/>
            <person name="Bellgard M.I."/>
        </authorList>
    </citation>
    <scope>NUCLEOTIDE SEQUENCE</scope>
    <source>
        <tissue evidence="1">Shoot tissue taken approximately 20 cm above the soil surface</tissue>
    </source>
</reference>
<dbReference type="EMBL" id="GBRH01198534">
    <property type="protein sequence ID" value="JAD99361.1"/>
    <property type="molecule type" value="Transcribed_RNA"/>
</dbReference>